<protein>
    <submittedName>
        <fullName evidence="3">Uncharacterized protein LOC18593573</fullName>
    </submittedName>
</protein>
<accession>A0AB32UY05</accession>
<organism evidence="2 3">
    <name type="scientific">Theobroma cacao</name>
    <name type="common">Cacao</name>
    <name type="synonym">Cocoa</name>
    <dbReference type="NCBI Taxonomy" id="3641"/>
    <lineage>
        <taxon>Eukaryota</taxon>
        <taxon>Viridiplantae</taxon>
        <taxon>Streptophyta</taxon>
        <taxon>Embryophyta</taxon>
        <taxon>Tracheophyta</taxon>
        <taxon>Spermatophyta</taxon>
        <taxon>Magnoliopsida</taxon>
        <taxon>eudicotyledons</taxon>
        <taxon>Gunneridae</taxon>
        <taxon>Pentapetalae</taxon>
        <taxon>rosids</taxon>
        <taxon>malvids</taxon>
        <taxon>Malvales</taxon>
        <taxon>Malvaceae</taxon>
        <taxon>Byttnerioideae</taxon>
        <taxon>Theobroma</taxon>
    </lineage>
</organism>
<feature type="domain" description="Aminotransferase-like plant mobile" evidence="1">
    <location>
        <begin position="13"/>
        <end position="324"/>
    </location>
</feature>
<dbReference type="Proteomes" id="UP000694886">
    <property type="component" value="Chromosome 7"/>
</dbReference>
<reference evidence="3" key="2">
    <citation type="submission" date="2025-08" db="UniProtKB">
        <authorList>
            <consortium name="RefSeq"/>
        </authorList>
    </citation>
    <scope>IDENTIFICATION</scope>
</reference>
<dbReference type="PANTHER" id="PTHR46033:SF83">
    <property type="entry name" value="PROTEIN MAINTENANCE OF MERISTEMS-LIKE"/>
    <property type="match status" value="1"/>
</dbReference>
<proteinExistence type="predicted"/>
<dbReference type="KEGG" id="tcc:18593573"/>
<dbReference type="InterPro" id="IPR044824">
    <property type="entry name" value="MAIN-like"/>
</dbReference>
<dbReference type="Pfam" id="PF10536">
    <property type="entry name" value="PMD"/>
    <property type="match status" value="1"/>
</dbReference>
<dbReference type="GeneID" id="18593573"/>
<dbReference type="PANTHER" id="PTHR46033">
    <property type="entry name" value="PROTEIN MAIN-LIKE 2"/>
    <property type="match status" value="1"/>
</dbReference>
<dbReference type="InterPro" id="IPR019557">
    <property type="entry name" value="AminoTfrase-like_pln_mobile"/>
</dbReference>
<reference evidence="2" key="1">
    <citation type="journal article" date="1997" name="Nucleic Acids Res.">
        <title>tRNAscan-SE: a program for improved detection of transfer RNA genes in genomic sequence.</title>
        <authorList>
            <person name="Lowe T.M."/>
            <person name="Eddy S.R."/>
        </authorList>
    </citation>
    <scope>NUCLEOTIDE SEQUENCE [LARGE SCALE GENOMIC DNA]</scope>
    <source>
        <strain evidence="2">r\B97-61/B2</strain>
    </source>
</reference>
<dbReference type="Gramene" id="Tc07v2_t003820.1">
    <property type="protein sequence ID" value="Tc07v2_p003820.1"/>
    <property type="gene ID" value="Tc07v2_g003820"/>
</dbReference>
<name>A0AB32UY05_THECC</name>
<dbReference type="RefSeq" id="XP_007020919.2">
    <property type="nucleotide sequence ID" value="XM_007020857.2"/>
</dbReference>
<evidence type="ECO:0000313" key="3">
    <source>
        <dbReference type="RefSeq" id="XP_007020919.2"/>
    </source>
</evidence>
<sequence>MAGKYGALWNLTGICDAIMSSRYEIRCNKDLILGLVEFWCPETNTFVFPWGEATVTLEDVMILGGFSTLGESVRRPLEGKSVKIEEELNRKRLIMSRNKSRKATHGCWIKHFMEEEREYEHVAFLSLWLSRYVFPSLPEKIVAKHVFPVAIHLSSNTRTALAPAVLASLYKNLTLLKNQAMSSREEMSMTASGPLRLLQSWAFERFPSLGPGIPNTLKPGEPRAARFHRLNAKISLPLVRSVLRLPDNFRWRPYIADLKNWGHPSYYKETKLLAFDCNDPDEDLKSFARCLHTSLLVGLDCKEEYLPHRVAMQFGYDQDLPAAFPVCSMPWENARFAVPPRSFEPCASVRYFNWWIRSKSARKAALRDVKRTQNRSPQSVLAKRNVEKSPPSIEFDVKKPKTLVSKLSTKTEGCCSSLATEYAAKTRTQMIWDYTDEHYYPMCSLRQKIEPHVLPPVWVERTEVNSKGLRTMCSLKSTNSFSQVSADNNIEESHASVNSELSSKIKRQAFKEYDDTERLKHISGTPNKRAGFHKASPCCQYRTTGSPTSIVANGNLRKRKFSSTIAGRSKATTLPLDGTAERQMNAGGSDQKLKRIVKEGRKALDVTEHRARVERKKRFEGSLKGIGKESKTRMVEGFHKNSENVTIKGTISCSLLKFGLELEGRLRRLEKLAGISPK</sequence>
<gene>
    <name evidence="3" type="primary">LOC18593573</name>
</gene>
<evidence type="ECO:0000259" key="1">
    <source>
        <dbReference type="Pfam" id="PF10536"/>
    </source>
</evidence>
<dbReference type="GO" id="GO:0010073">
    <property type="term" value="P:meristem maintenance"/>
    <property type="evidence" value="ECO:0007669"/>
    <property type="project" value="InterPro"/>
</dbReference>
<evidence type="ECO:0000313" key="2">
    <source>
        <dbReference type="Proteomes" id="UP000694886"/>
    </source>
</evidence>
<dbReference type="AlphaFoldDB" id="A0AB32UY05"/>